<dbReference type="Pfam" id="PF19654">
    <property type="entry name" value="DUF6157"/>
    <property type="match status" value="1"/>
</dbReference>
<comment type="caution">
    <text evidence="1">The sequence shown here is derived from an EMBL/GenBank/DDBJ whole genome shotgun (WGS) entry which is preliminary data.</text>
</comment>
<dbReference type="AlphaFoldDB" id="A0A5N0TL11"/>
<accession>A0A5N0TL11</accession>
<reference evidence="2" key="1">
    <citation type="submission" date="2019-09" db="EMBL/GenBank/DDBJ databases">
        <title>Mumia zhuanghuii sp. nov. isolated from the intestinal contents of plateau pika (Ochotona curzoniae) in the Qinghai-Tibet plateau of China.</title>
        <authorList>
            <person name="Tian Z."/>
        </authorList>
    </citation>
    <scope>NUCLEOTIDE SEQUENCE [LARGE SCALE GENOMIC DNA]</scope>
    <source>
        <strain evidence="2">L-033</strain>
    </source>
</reference>
<evidence type="ECO:0000313" key="2">
    <source>
        <dbReference type="Proteomes" id="UP000326838"/>
    </source>
</evidence>
<dbReference type="EMBL" id="VYUY01000006">
    <property type="protein sequence ID" value="KAA9135118.1"/>
    <property type="molecule type" value="Genomic_DNA"/>
</dbReference>
<dbReference type="InterPro" id="IPR046155">
    <property type="entry name" value="DUF6157"/>
</dbReference>
<proteinExistence type="predicted"/>
<evidence type="ECO:0000313" key="1">
    <source>
        <dbReference type="EMBL" id="KAA9135118.1"/>
    </source>
</evidence>
<keyword evidence="2" id="KW-1185">Reference proteome</keyword>
<dbReference type="RefSeq" id="WP_150892473.1">
    <property type="nucleotide sequence ID" value="NZ_VYUY01000006.1"/>
</dbReference>
<protein>
    <submittedName>
        <fullName evidence="1">Uncharacterized protein</fullName>
    </submittedName>
</protein>
<gene>
    <name evidence="1" type="ORF">F6B40_05425</name>
</gene>
<organism evidence="1 2">
    <name type="scientific">Microbacterium caowuchunii</name>
    <dbReference type="NCBI Taxonomy" id="2614638"/>
    <lineage>
        <taxon>Bacteria</taxon>
        <taxon>Bacillati</taxon>
        <taxon>Actinomycetota</taxon>
        <taxon>Actinomycetes</taxon>
        <taxon>Micrococcales</taxon>
        <taxon>Microbacteriaceae</taxon>
        <taxon>Microbacterium</taxon>
    </lineage>
</organism>
<dbReference type="Proteomes" id="UP000326838">
    <property type="component" value="Unassembled WGS sequence"/>
</dbReference>
<sequence>MGTTNYRSTFIQVAEDCSAEAAEPPPSSGKAPTVAALQYALVSEHPYAYTSDDVLFEVYATRQSIDAEERAAAREAFFARDQACLRSSPLGKRYGWGIHHDAEGRVALVPLGSDEYRALTADPAVKQLKAMRSKRA</sequence>
<name>A0A5N0TL11_9MICO</name>